<dbReference type="GO" id="GO:0015421">
    <property type="term" value="F:ABC-type oligopeptide transporter activity"/>
    <property type="evidence" value="ECO:0007669"/>
    <property type="project" value="TreeGrafter"/>
</dbReference>
<dbReference type="PROSITE" id="PS50929">
    <property type="entry name" value="ABC_TM1F"/>
    <property type="match status" value="2"/>
</dbReference>
<feature type="transmembrane region" description="Helical" evidence="10">
    <location>
        <begin position="702"/>
        <end position="731"/>
    </location>
</feature>
<evidence type="ECO:0000256" key="8">
    <source>
        <dbReference type="ARBA" id="ARBA00022989"/>
    </source>
</evidence>
<dbReference type="Gene3D" id="1.20.1560.10">
    <property type="entry name" value="ABC transporter type 1, transmembrane domain"/>
    <property type="match status" value="1"/>
</dbReference>
<sequence length="1285" mass="138749">MAASQEHRSNERERAVLDRQLNGLPIEDKEKSKRNVLAYATASDKVILSVSSVCAVFAGALNPLVPVIYGLLVAVFNGFEAGTVSGQELRSKISTFSLYYVYLSIGLFVFTYIATVGYYYSGERITRALRTAYLSAILRQNIAFFDLLGPGEVTNRIMSDMGTVQEAVTSKLSVLLSAVATFCAAFIVAFVMYWKTALIMSPFFVAMLASASIGGAYAVKYHKGAMELYSQASSIAEEGISAIRQVTAFGIQRVLLERYMSVLRQAEKTDNKAETTVAALIAWMNTMPCLLYALSFWAGSKYLIKDEISVAGITATTLAVTIGSFAIIRIAPSVQSLTSGVAIAGAVLKSIARKSPQDPLGEDGDKPEKVVGDIHFNNVNLVYPSRDDVKILNDLTLACPAMKKTAIVGSSGGGKSSVLGLIERFYEPTAGSVSLDGRDVQSLNLRWLRRQIALVDQNPVLFNASIFDNIKYGCSEILSQLSEDEIRQRVIGAATEAYAHDFISSLPDGYDTQVGEKGLQLSGGQRQRVAIARALIKDPKILLLDEATSALDSKSEAAVQVALDAASQHRTTIIVAHRLSTIRNADNIIVLAEGRVVEQGKHEELIAQDGLYAALVDKQQVEDATVTASDASDHLSIEEIKESAMIDTPGEHDEKAGLAGNRVYGSTPREAARATRKDARRPPSAKQTLAFIARVSRSDWKLILFGMTCAILAGLGIPAQAILFAKLLSAIGFPSSRYGEMQDQVNLYSGLYVALAAAAFVFWLTVGISLAWATQKLSQRLREICFKSIIVQDMAFFDEPGNTPGALSSVLSKSITDLSGMGGPVIGGLLTFISTILGGIVLSIAIGWKLALVCTATIPIVVACGWLRLMVLTAFDTKIRQSGTDAAAFAGELVRSVRTVASLGLEEYALARYDGFLASHASKSLRSILTASSLYAASQSIVYLCAALAFWYGGILIADREYSTFQVYICFVSLISGAQIAGSIFTFAPDASKAMHASQELQYIMELKATINKNPFQEQPRRNVLAENEKGKQTLQQDTACRIEFERVSFTYPSRPNSSALYEFSVTVKPGQTLALVGQSGSGKTTCISLLERFYEPDHGRILVDGQDIKSTDVDAYRQAISLVSQETIIFSGTIRENIAIGLAGEEASDADILEACGQANILEFVDSLPDGLSTLVGTGGSMLSGGQKQRIAIARAFLRKPRILLLDEATSALDTESESVVQAAMDAIRKDRTTVMVAHRLSTVRSADIICVLADGGLVEMGSHEELMERKGKYFEMVAMQNLH</sequence>
<keyword evidence="8 10" id="KW-1133">Transmembrane helix</keyword>
<feature type="transmembrane region" description="Helical" evidence="10">
    <location>
        <begin position="751"/>
        <end position="773"/>
    </location>
</feature>
<dbReference type="FunFam" id="3.40.50.300:FF:000251">
    <property type="entry name" value="ABC transporter B family member 19"/>
    <property type="match status" value="1"/>
</dbReference>
<evidence type="ECO:0000256" key="2">
    <source>
        <dbReference type="ARBA" id="ARBA00007577"/>
    </source>
</evidence>
<dbReference type="CDD" id="cd03249">
    <property type="entry name" value="ABC_MTABC3_MDL1_MDL2"/>
    <property type="match status" value="2"/>
</dbReference>
<feature type="domain" description="ABC transmembrane type-1" evidence="12">
    <location>
        <begin position="50"/>
        <end position="339"/>
    </location>
</feature>
<evidence type="ECO:0000259" key="11">
    <source>
        <dbReference type="PROSITE" id="PS50893"/>
    </source>
</evidence>
<dbReference type="InterPro" id="IPR003439">
    <property type="entry name" value="ABC_transporter-like_ATP-bd"/>
</dbReference>
<feature type="domain" description="ABC transmembrane type-1" evidence="12">
    <location>
        <begin position="704"/>
        <end position="993"/>
    </location>
</feature>
<evidence type="ECO:0000256" key="4">
    <source>
        <dbReference type="ARBA" id="ARBA00022692"/>
    </source>
</evidence>
<evidence type="ECO:0000313" key="14">
    <source>
        <dbReference type="Proteomes" id="UP000078397"/>
    </source>
</evidence>
<comment type="similarity">
    <text evidence="2">Belongs to the ABC transporter superfamily. ABCB family. Multidrug resistance exporter (TC 3.A.1.201) subfamily.</text>
</comment>
<feature type="domain" description="ABC transporter" evidence="11">
    <location>
        <begin position="1043"/>
        <end position="1281"/>
    </location>
</feature>
<evidence type="ECO:0000256" key="7">
    <source>
        <dbReference type="ARBA" id="ARBA00022840"/>
    </source>
</evidence>
<dbReference type="InterPro" id="IPR027417">
    <property type="entry name" value="P-loop_NTPase"/>
</dbReference>
<evidence type="ECO:0000313" key="13">
    <source>
        <dbReference type="EMBL" id="OAQ60019.1"/>
    </source>
</evidence>
<organism evidence="13 14">
    <name type="scientific">Pochonia chlamydosporia 170</name>
    <dbReference type="NCBI Taxonomy" id="1380566"/>
    <lineage>
        <taxon>Eukaryota</taxon>
        <taxon>Fungi</taxon>
        <taxon>Dikarya</taxon>
        <taxon>Ascomycota</taxon>
        <taxon>Pezizomycotina</taxon>
        <taxon>Sordariomycetes</taxon>
        <taxon>Hypocreomycetidae</taxon>
        <taxon>Hypocreales</taxon>
        <taxon>Clavicipitaceae</taxon>
        <taxon>Pochonia</taxon>
    </lineage>
</organism>
<keyword evidence="4 10" id="KW-0812">Transmembrane</keyword>
<feature type="transmembrane region" description="Helical" evidence="10">
    <location>
        <begin position="821"/>
        <end position="844"/>
    </location>
</feature>
<dbReference type="PROSITE" id="PS50893">
    <property type="entry name" value="ABC_TRANSPORTER_2"/>
    <property type="match status" value="2"/>
</dbReference>
<feature type="domain" description="ABC transporter" evidence="11">
    <location>
        <begin position="374"/>
        <end position="618"/>
    </location>
</feature>
<feature type="transmembrane region" description="Helical" evidence="10">
    <location>
        <begin position="199"/>
        <end position="219"/>
    </location>
</feature>
<dbReference type="PROSITE" id="PS00211">
    <property type="entry name" value="ABC_TRANSPORTER_1"/>
    <property type="match status" value="2"/>
</dbReference>
<gene>
    <name evidence="13" type="ORF">VFPPC_10104</name>
</gene>
<comment type="subcellular location">
    <subcellularLocation>
        <location evidence="1">Membrane</location>
        <topology evidence="1">Multi-pass membrane protein</topology>
    </subcellularLocation>
</comment>
<feature type="transmembrane region" description="Helical" evidence="10">
    <location>
        <begin position="850"/>
        <end position="871"/>
    </location>
</feature>
<dbReference type="Gene3D" id="3.40.50.300">
    <property type="entry name" value="P-loop containing nucleotide triphosphate hydrolases"/>
    <property type="match status" value="2"/>
</dbReference>
<comment type="caution">
    <text evidence="13">The sequence shown here is derived from an EMBL/GenBank/DDBJ whole genome shotgun (WGS) entry which is preliminary data.</text>
</comment>
<keyword evidence="7" id="KW-0067">ATP-binding</keyword>
<dbReference type="CDD" id="cd18577">
    <property type="entry name" value="ABC_6TM_Pgp_ABCB1_D1_like"/>
    <property type="match status" value="1"/>
</dbReference>
<feature type="transmembrane region" description="Helical" evidence="10">
    <location>
        <begin position="98"/>
        <end position="120"/>
    </location>
</feature>
<dbReference type="Pfam" id="PF00005">
    <property type="entry name" value="ABC_tran"/>
    <property type="match status" value="2"/>
</dbReference>
<reference evidence="13 14" key="1">
    <citation type="journal article" date="2016" name="PLoS Pathog.">
        <title>Biosynthesis of antibiotic leucinostatins in bio-control fungus Purpureocillium lilacinum and their inhibition on phytophthora revealed by genome mining.</title>
        <authorList>
            <person name="Wang G."/>
            <person name="Liu Z."/>
            <person name="Lin R."/>
            <person name="Li E."/>
            <person name="Mao Z."/>
            <person name="Ling J."/>
            <person name="Yang Y."/>
            <person name="Yin W.B."/>
            <person name="Xie B."/>
        </authorList>
    </citation>
    <scope>NUCLEOTIDE SEQUENCE [LARGE SCALE GENOMIC DNA]</scope>
    <source>
        <strain evidence="13">170</strain>
    </source>
</reference>
<dbReference type="PANTHER" id="PTHR43394">
    <property type="entry name" value="ATP-DEPENDENT PERMEASE MDL1, MITOCHONDRIAL"/>
    <property type="match status" value="1"/>
</dbReference>
<keyword evidence="3" id="KW-0813">Transport</keyword>
<dbReference type="GO" id="GO:0005743">
    <property type="term" value="C:mitochondrial inner membrane"/>
    <property type="evidence" value="ECO:0007669"/>
    <property type="project" value="TreeGrafter"/>
</dbReference>
<keyword evidence="9 10" id="KW-0472">Membrane</keyword>
<dbReference type="Proteomes" id="UP000078397">
    <property type="component" value="Unassembled WGS sequence"/>
</dbReference>
<evidence type="ECO:0000256" key="10">
    <source>
        <dbReference type="SAM" id="Phobius"/>
    </source>
</evidence>
<dbReference type="RefSeq" id="XP_018137980.1">
    <property type="nucleotide sequence ID" value="XM_018288535.1"/>
</dbReference>
<dbReference type="SMART" id="SM00382">
    <property type="entry name" value="AAA"/>
    <property type="match status" value="2"/>
</dbReference>
<dbReference type="SUPFAM" id="SSF52540">
    <property type="entry name" value="P-loop containing nucleoside triphosphate hydrolases"/>
    <property type="match status" value="2"/>
</dbReference>
<dbReference type="SUPFAM" id="SSF90123">
    <property type="entry name" value="ABC transporter transmembrane region"/>
    <property type="match status" value="2"/>
</dbReference>
<evidence type="ECO:0000256" key="3">
    <source>
        <dbReference type="ARBA" id="ARBA00022448"/>
    </source>
</evidence>
<dbReference type="InterPro" id="IPR017871">
    <property type="entry name" value="ABC_transporter-like_CS"/>
</dbReference>
<dbReference type="PANTHER" id="PTHR43394:SF11">
    <property type="entry name" value="ATP-BINDING CASSETTE TRANSPORTER"/>
    <property type="match status" value="1"/>
</dbReference>
<dbReference type="FunFam" id="3.40.50.300:FF:000967">
    <property type="entry name" value="ABC multidrug transporter mdr4"/>
    <property type="match status" value="1"/>
</dbReference>
<dbReference type="GO" id="GO:0005524">
    <property type="term" value="F:ATP binding"/>
    <property type="evidence" value="ECO:0007669"/>
    <property type="project" value="UniProtKB-KW"/>
</dbReference>
<dbReference type="InterPro" id="IPR039421">
    <property type="entry name" value="Type_1_exporter"/>
</dbReference>
<dbReference type="KEGG" id="pchm:VFPPC_10104"/>
<evidence type="ECO:0000256" key="1">
    <source>
        <dbReference type="ARBA" id="ARBA00004141"/>
    </source>
</evidence>
<dbReference type="GeneID" id="28852529"/>
<dbReference type="GO" id="GO:0016887">
    <property type="term" value="F:ATP hydrolysis activity"/>
    <property type="evidence" value="ECO:0007669"/>
    <property type="project" value="InterPro"/>
</dbReference>
<proteinExistence type="inferred from homology"/>
<dbReference type="InterPro" id="IPR036640">
    <property type="entry name" value="ABC1_TM_sf"/>
</dbReference>
<dbReference type="EMBL" id="LSBJ02000004">
    <property type="protein sequence ID" value="OAQ60019.1"/>
    <property type="molecule type" value="Genomic_DNA"/>
</dbReference>
<feature type="transmembrane region" description="Helical" evidence="10">
    <location>
        <begin position="172"/>
        <end position="193"/>
    </location>
</feature>
<keyword evidence="14" id="KW-1185">Reference proteome</keyword>
<dbReference type="GO" id="GO:0090374">
    <property type="term" value="P:oligopeptide export from mitochondrion"/>
    <property type="evidence" value="ECO:0007669"/>
    <property type="project" value="TreeGrafter"/>
</dbReference>
<name>A0A179F4I4_METCM</name>
<evidence type="ECO:0000256" key="5">
    <source>
        <dbReference type="ARBA" id="ARBA00022737"/>
    </source>
</evidence>
<dbReference type="OrthoDB" id="416786at2759"/>
<keyword evidence="6" id="KW-0547">Nucleotide-binding</keyword>
<dbReference type="InterPro" id="IPR003593">
    <property type="entry name" value="AAA+_ATPase"/>
</dbReference>
<keyword evidence="5" id="KW-0677">Repeat</keyword>
<dbReference type="InterPro" id="IPR011527">
    <property type="entry name" value="ABC1_TM_dom"/>
</dbReference>
<feature type="transmembrane region" description="Helical" evidence="10">
    <location>
        <begin position="965"/>
        <end position="988"/>
    </location>
</feature>
<evidence type="ECO:0000259" key="12">
    <source>
        <dbReference type="PROSITE" id="PS50929"/>
    </source>
</evidence>
<evidence type="ECO:0000256" key="9">
    <source>
        <dbReference type="ARBA" id="ARBA00023136"/>
    </source>
</evidence>
<feature type="transmembrane region" description="Helical" evidence="10">
    <location>
        <begin position="36"/>
        <end position="61"/>
    </location>
</feature>
<feature type="transmembrane region" description="Helical" evidence="10">
    <location>
        <begin position="277"/>
        <end position="298"/>
    </location>
</feature>
<feature type="transmembrane region" description="Helical" evidence="10">
    <location>
        <begin position="933"/>
        <end position="953"/>
    </location>
</feature>
<protein>
    <submittedName>
        <fullName evidence="13">Multidrug resistance protein 3</fullName>
    </submittedName>
</protein>
<feature type="transmembrane region" description="Helical" evidence="10">
    <location>
        <begin position="310"/>
        <end position="328"/>
    </location>
</feature>
<accession>A0A179F4I4</accession>
<dbReference type="CDD" id="cd18578">
    <property type="entry name" value="ABC_6TM_Pgp_ABCB1_D2_like"/>
    <property type="match status" value="1"/>
</dbReference>
<dbReference type="STRING" id="1380566.A0A179F4I4"/>
<dbReference type="Pfam" id="PF00664">
    <property type="entry name" value="ABC_membrane"/>
    <property type="match status" value="2"/>
</dbReference>
<evidence type="ECO:0000256" key="6">
    <source>
        <dbReference type="ARBA" id="ARBA00022741"/>
    </source>
</evidence>